<protein>
    <submittedName>
        <fullName evidence="2">Uncharacterized protein</fullName>
    </submittedName>
</protein>
<sequence>MEKYFISMFAVVLMMFVWAIIQDGWKKVFSDQVAHDDAMEGRTKCGNCSCPSSFCKKDASKFLK</sequence>
<accession>A0A315ZGK0</accession>
<gene>
    <name evidence="2" type="ORF">BC781_1011012</name>
</gene>
<keyword evidence="1" id="KW-0472">Membrane</keyword>
<comment type="caution">
    <text evidence="2">The sequence shown here is derived from an EMBL/GenBank/DDBJ whole genome shotgun (WGS) entry which is preliminary data.</text>
</comment>
<organism evidence="2 3">
    <name type="scientific">Sediminitomix flava</name>
    <dbReference type="NCBI Taxonomy" id="379075"/>
    <lineage>
        <taxon>Bacteria</taxon>
        <taxon>Pseudomonadati</taxon>
        <taxon>Bacteroidota</taxon>
        <taxon>Cytophagia</taxon>
        <taxon>Cytophagales</taxon>
        <taxon>Flammeovirgaceae</taxon>
        <taxon>Sediminitomix</taxon>
    </lineage>
</organism>
<keyword evidence="3" id="KW-1185">Reference proteome</keyword>
<proteinExistence type="predicted"/>
<dbReference type="OrthoDB" id="839834at2"/>
<keyword evidence="1" id="KW-0812">Transmembrane</keyword>
<evidence type="ECO:0000313" key="2">
    <source>
        <dbReference type="EMBL" id="PWJ44641.1"/>
    </source>
</evidence>
<evidence type="ECO:0000256" key="1">
    <source>
        <dbReference type="SAM" id="Phobius"/>
    </source>
</evidence>
<feature type="transmembrane region" description="Helical" evidence="1">
    <location>
        <begin position="6"/>
        <end position="25"/>
    </location>
</feature>
<dbReference type="EMBL" id="QGDO01000001">
    <property type="protein sequence ID" value="PWJ44641.1"/>
    <property type="molecule type" value="Genomic_DNA"/>
</dbReference>
<dbReference type="AlphaFoldDB" id="A0A315ZGK0"/>
<dbReference type="RefSeq" id="WP_109616120.1">
    <property type="nucleotide sequence ID" value="NZ_QGDO01000001.1"/>
</dbReference>
<name>A0A315ZGK0_SEDFL</name>
<keyword evidence="1" id="KW-1133">Transmembrane helix</keyword>
<evidence type="ECO:0000313" key="3">
    <source>
        <dbReference type="Proteomes" id="UP000245535"/>
    </source>
</evidence>
<dbReference type="Proteomes" id="UP000245535">
    <property type="component" value="Unassembled WGS sequence"/>
</dbReference>
<reference evidence="2 3" key="1">
    <citation type="submission" date="2018-03" db="EMBL/GenBank/DDBJ databases">
        <title>Genomic Encyclopedia of Archaeal and Bacterial Type Strains, Phase II (KMG-II): from individual species to whole genera.</title>
        <authorList>
            <person name="Goeker M."/>
        </authorList>
    </citation>
    <scope>NUCLEOTIDE SEQUENCE [LARGE SCALE GENOMIC DNA]</scope>
    <source>
        <strain evidence="2 3">DSM 28229</strain>
    </source>
</reference>